<dbReference type="InParanoid" id="A0A0D0E2M4"/>
<keyword evidence="3" id="KW-1185">Reference proteome</keyword>
<feature type="compositionally biased region" description="Polar residues" evidence="1">
    <location>
        <begin position="31"/>
        <end position="44"/>
    </location>
</feature>
<name>A0A0D0E2M4_9AGAM</name>
<dbReference type="AlphaFoldDB" id="A0A0D0E2M4"/>
<dbReference type="Proteomes" id="UP000054538">
    <property type="component" value="Unassembled WGS sequence"/>
</dbReference>
<dbReference type="EMBL" id="KN825428">
    <property type="protein sequence ID" value="KIK91090.1"/>
    <property type="molecule type" value="Genomic_DNA"/>
</dbReference>
<evidence type="ECO:0000256" key="1">
    <source>
        <dbReference type="SAM" id="MobiDB-lite"/>
    </source>
</evidence>
<sequence length="244" mass="26781">MAEANSQGKRKTTSTEASDTVKQSKKARVTTPGSTSDNSISEITASSPICQATVHTEEEEAALHADGDIYIGPTHGAAPEDPGDSSEAKLGQLMKDWNSPVYAFYEPVPTIQSCGPLWRRIKPNTLLSAYREFDSPKNGFVESIISSMGLDDELDNLTKDLDLEDSLTQEEDPNMDAEIDDNEEGWVDEIILLADEEHAELQGNIAPIHLALAKLRKFTFKIIHSTTILLPAWKEVLGELKLTV</sequence>
<dbReference type="HOGENOM" id="CLU_1138326_0_0_1"/>
<reference evidence="2 3" key="1">
    <citation type="submission" date="2014-04" db="EMBL/GenBank/DDBJ databases">
        <authorList>
            <consortium name="DOE Joint Genome Institute"/>
            <person name="Kuo A."/>
            <person name="Kohler A."/>
            <person name="Jargeat P."/>
            <person name="Nagy L.G."/>
            <person name="Floudas D."/>
            <person name="Copeland A."/>
            <person name="Barry K.W."/>
            <person name="Cichocki N."/>
            <person name="Veneault-Fourrey C."/>
            <person name="LaButti K."/>
            <person name="Lindquist E.A."/>
            <person name="Lipzen A."/>
            <person name="Lundell T."/>
            <person name="Morin E."/>
            <person name="Murat C."/>
            <person name="Sun H."/>
            <person name="Tunlid A."/>
            <person name="Henrissat B."/>
            <person name="Grigoriev I.V."/>
            <person name="Hibbett D.S."/>
            <person name="Martin F."/>
            <person name="Nordberg H.P."/>
            <person name="Cantor M.N."/>
            <person name="Hua S.X."/>
        </authorList>
    </citation>
    <scope>NUCLEOTIDE SEQUENCE [LARGE SCALE GENOMIC DNA]</scope>
    <source>
        <strain evidence="2 3">Ve08.2h10</strain>
    </source>
</reference>
<organism evidence="2 3">
    <name type="scientific">Paxillus rubicundulus Ve08.2h10</name>
    <dbReference type="NCBI Taxonomy" id="930991"/>
    <lineage>
        <taxon>Eukaryota</taxon>
        <taxon>Fungi</taxon>
        <taxon>Dikarya</taxon>
        <taxon>Basidiomycota</taxon>
        <taxon>Agaricomycotina</taxon>
        <taxon>Agaricomycetes</taxon>
        <taxon>Agaricomycetidae</taxon>
        <taxon>Boletales</taxon>
        <taxon>Paxilineae</taxon>
        <taxon>Paxillaceae</taxon>
        <taxon>Paxillus</taxon>
    </lineage>
</organism>
<gene>
    <name evidence="2" type="ORF">PAXRUDRAFT_13973</name>
</gene>
<reference evidence="3" key="2">
    <citation type="submission" date="2015-01" db="EMBL/GenBank/DDBJ databases">
        <title>Evolutionary Origins and Diversification of the Mycorrhizal Mutualists.</title>
        <authorList>
            <consortium name="DOE Joint Genome Institute"/>
            <consortium name="Mycorrhizal Genomics Consortium"/>
            <person name="Kohler A."/>
            <person name="Kuo A."/>
            <person name="Nagy L.G."/>
            <person name="Floudas D."/>
            <person name="Copeland A."/>
            <person name="Barry K.W."/>
            <person name="Cichocki N."/>
            <person name="Veneault-Fourrey C."/>
            <person name="LaButti K."/>
            <person name="Lindquist E.A."/>
            <person name="Lipzen A."/>
            <person name="Lundell T."/>
            <person name="Morin E."/>
            <person name="Murat C."/>
            <person name="Riley R."/>
            <person name="Ohm R."/>
            <person name="Sun H."/>
            <person name="Tunlid A."/>
            <person name="Henrissat B."/>
            <person name="Grigoriev I.V."/>
            <person name="Hibbett D.S."/>
            <person name="Martin F."/>
        </authorList>
    </citation>
    <scope>NUCLEOTIDE SEQUENCE [LARGE SCALE GENOMIC DNA]</scope>
    <source>
        <strain evidence="3">Ve08.2h10</strain>
    </source>
</reference>
<proteinExistence type="predicted"/>
<protein>
    <submittedName>
        <fullName evidence="2">Uncharacterized protein</fullName>
    </submittedName>
</protein>
<dbReference type="OrthoDB" id="10619597at2759"/>
<feature type="region of interest" description="Disordered" evidence="1">
    <location>
        <begin position="69"/>
        <end position="88"/>
    </location>
</feature>
<evidence type="ECO:0000313" key="2">
    <source>
        <dbReference type="EMBL" id="KIK91090.1"/>
    </source>
</evidence>
<evidence type="ECO:0000313" key="3">
    <source>
        <dbReference type="Proteomes" id="UP000054538"/>
    </source>
</evidence>
<feature type="region of interest" description="Disordered" evidence="1">
    <location>
        <begin position="1"/>
        <end position="44"/>
    </location>
</feature>
<accession>A0A0D0E2M4</accession>